<keyword evidence="10 14" id="KW-0472">Membrane</keyword>
<dbReference type="GO" id="GO:0042761">
    <property type="term" value="P:very long-chain fatty acid biosynthetic process"/>
    <property type="evidence" value="ECO:0007669"/>
    <property type="project" value="TreeGrafter"/>
</dbReference>
<dbReference type="Proteomes" id="UP001383192">
    <property type="component" value="Unassembled WGS sequence"/>
</dbReference>
<keyword evidence="18" id="KW-1185">Reference proteome</keyword>
<feature type="region of interest" description="Disordered" evidence="16">
    <location>
        <begin position="1"/>
        <end position="49"/>
    </location>
</feature>
<keyword evidence="5 14" id="KW-0444">Lipid biosynthesis</keyword>
<accession>A0AAW0EA05</accession>
<evidence type="ECO:0000256" key="5">
    <source>
        <dbReference type="ARBA" id="ARBA00022516"/>
    </source>
</evidence>
<evidence type="ECO:0000256" key="14">
    <source>
        <dbReference type="RuleBase" id="RU363109"/>
    </source>
</evidence>
<feature type="transmembrane region" description="Helical" evidence="14">
    <location>
        <begin position="690"/>
        <end position="707"/>
    </location>
</feature>
<reference evidence="17 18" key="1">
    <citation type="submission" date="2024-01" db="EMBL/GenBank/DDBJ databases">
        <title>A draft genome for a cacao thread blight-causing isolate of Paramarasmius palmivorus.</title>
        <authorList>
            <person name="Baruah I.K."/>
            <person name="Bukari Y."/>
            <person name="Amoako-Attah I."/>
            <person name="Meinhardt L.W."/>
            <person name="Bailey B.A."/>
            <person name="Cohen S.P."/>
        </authorList>
    </citation>
    <scope>NUCLEOTIDE SEQUENCE [LARGE SCALE GENOMIC DNA]</scope>
    <source>
        <strain evidence="17 18">GH-12</strain>
    </source>
</reference>
<feature type="compositionally biased region" description="Polar residues" evidence="16">
    <location>
        <begin position="32"/>
        <end position="44"/>
    </location>
</feature>
<dbReference type="EMBL" id="JAYKXP010000002">
    <property type="protein sequence ID" value="KAK7061094.1"/>
    <property type="molecule type" value="Genomic_DNA"/>
</dbReference>
<evidence type="ECO:0000256" key="10">
    <source>
        <dbReference type="ARBA" id="ARBA00023136"/>
    </source>
</evidence>
<evidence type="ECO:0000256" key="9">
    <source>
        <dbReference type="ARBA" id="ARBA00023098"/>
    </source>
</evidence>
<comment type="pathway">
    <text evidence="2 14">Lipid metabolism; fatty acid biosynthesis.</text>
</comment>
<comment type="caution">
    <text evidence="17">The sequence shown here is derived from an EMBL/GenBank/DDBJ whole genome shotgun (WGS) entry which is preliminary data.</text>
</comment>
<dbReference type="GO" id="GO:0030148">
    <property type="term" value="P:sphingolipid biosynthetic process"/>
    <property type="evidence" value="ECO:0007669"/>
    <property type="project" value="TreeGrafter"/>
</dbReference>
<evidence type="ECO:0000256" key="2">
    <source>
        <dbReference type="ARBA" id="ARBA00005194"/>
    </source>
</evidence>
<feature type="coiled-coil region" evidence="15">
    <location>
        <begin position="298"/>
        <end position="367"/>
    </location>
</feature>
<dbReference type="PANTHER" id="PTHR11035">
    <property type="entry name" value="VERY-LONG-CHAIN (3R)-3-HYDROXYACYL-COA DEHYDRATASE"/>
    <property type="match status" value="1"/>
</dbReference>
<feature type="transmembrane region" description="Helical" evidence="14">
    <location>
        <begin position="619"/>
        <end position="644"/>
    </location>
</feature>
<dbReference type="Pfam" id="PF04387">
    <property type="entry name" value="PTPLA"/>
    <property type="match status" value="1"/>
</dbReference>
<protein>
    <recommendedName>
        <fullName evidence="4 14">Very-long-chain (3R)-3-hydroxyacyl-CoA dehydratase</fullName>
        <ecNumber evidence="4 14">4.2.1.134</ecNumber>
    </recommendedName>
</protein>
<keyword evidence="9 14" id="KW-0443">Lipid metabolism</keyword>
<keyword evidence="8 14" id="KW-1133">Transmembrane helix</keyword>
<organism evidence="17 18">
    <name type="scientific">Paramarasmius palmivorus</name>
    <dbReference type="NCBI Taxonomy" id="297713"/>
    <lineage>
        <taxon>Eukaryota</taxon>
        <taxon>Fungi</taxon>
        <taxon>Dikarya</taxon>
        <taxon>Basidiomycota</taxon>
        <taxon>Agaricomycotina</taxon>
        <taxon>Agaricomycetes</taxon>
        <taxon>Agaricomycetidae</taxon>
        <taxon>Agaricales</taxon>
        <taxon>Marasmiineae</taxon>
        <taxon>Marasmiaceae</taxon>
        <taxon>Paramarasmius</taxon>
    </lineage>
</organism>
<dbReference type="InterPro" id="IPR007482">
    <property type="entry name" value="Tyr_Pase-like_PTPLA"/>
</dbReference>
<keyword evidence="14" id="KW-0256">Endoplasmic reticulum</keyword>
<comment type="subcellular location">
    <subcellularLocation>
        <location evidence="14">Endoplasmic reticulum membrane</location>
        <topology evidence="14">Multi-pass membrane protein</topology>
    </subcellularLocation>
    <subcellularLocation>
        <location evidence="1">Membrane</location>
        <topology evidence="1">Multi-pass membrane protein</topology>
    </subcellularLocation>
</comment>
<evidence type="ECO:0000256" key="6">
    <source>
        <dbReference type="ARBA" id="ARBA00022692"/>
    </source>
</evidence>
<dbReference type="AlphaFoldDB" id="A0AAW0EA05"/>
<evidence type="ECO:0000313" key="18">
    <source>
        <dbReference type="Proteomes" id="UP001383192"/>
    </source>
</evidence>
<feature type="transmembrane region" description="Helical" evidence="14">
    <location>
        <begin position="651"/>
        <end position="670"/>
    </location>
</feature>
<gene>
    <name evidence="17" type="ORF">VNI00_000829</name>
</gene>
<keyword evidence="15" id="KW-0175">Coiled coil</keyword>
<feature type="coiled-coil region" evidence="15">
    <location>
        <begin position="151"/>
        <end position="206"/>
    </location>
</feature>
<evidence type="ECO:0000256" key="1">
    <source>
        <dbReference type="ARBA" id="ARBA00004141"/>
    </source>
</evidence>
<keyword evidence="11 14" id="KW-0275">Fatty acid biosynthesis</keyword>
<comment type="similarity">
    <text evidence="3 14">Belongs to the very long-chain fatty acids dehydratase HACD family.</text>
</comment>
<evidence type="ECO:0000256" key="4">
    <source>
        <dbReference type="ARBA" id="ARBA00013122"/>
    </source>
</evidence>
<comment type="function">
    <text evidence="14">Catalyzes the third of the four reactions of the long-chain fatty acids elongation cycle. This endoplasmic reticulum-bound enzymatic process, allows the addition of two carbons to the chain of long- and very long-chain fatty acids/VLCFAs per cycle. This enzyme catalyzes the dehydration of the 3-hydroxyacyl-CoA intermediate into trans-2,3-enoyl-CoA, within each cycle of fatty acid elongation. Thereby, it participates to the production of VLCFAs of different chain lengths that are involved in multiple biological processes as precursors of membrane lipids and lipid mediators.</text>
</comment>
<evidence type="ECO:0000256" key="16">
    <source>
        <dbReference type="SAM" id="MobiDB-lite"/>
    </source>
</evidence>
<evidence type="ECO:0000256" key="3">
    <source>
        <dbReference type="ARBA" id="ARBA00007811"/>
    </source>
</evidence>
<dbReference type="GO" id="GO:0005789">
    <property type="term" value="C:endoplasmic reticulum membrane"/>
    <property type="evidence" value="ECO:0007669"/>
    <property type="project" value="UniProtKB-SubCell"/>
</dbReference>
<name>A0AAW0EA05_9AGAR</name>
<keyword evidence="7 14" id="KW-0276">Fatty acid metabolism</keyword>
<feature type="compositionally biased region" description="Basic and acidic residues" evidence="16">
    <location>
        <begin position="7"/>
        <end position="26"/>
    </location>
</feature>
<proteinExistence type="inferred from homology"/>
<feature type="transmembrane region" description="Helical" evidence="14">
    <location>
        <begin position="505"/>
        <end position="527"/>
    </location>
</feature>
<evidence type="ECO:0000313" key="17">
    <source>
        <dbReference type="EMBL" id="KAK7061094.1"/>
    </source>
</evidence>
<sequence length="728" mass="82707">MSARPPATEDKYSSLQKKADEMEKGKKAAQAETATLKSTLSQTKSELRDTTVKLRMAEKQLALKEKPHKAELEKEKRRVQTLTEQLQGVQGTLKQRDLELTGMQALKEELVRASDREAALQTQLQQTRAALECSAHAYATLSSHVCSKAEYDDLRMRNVRLEMRNARLERKLANSEAQAKELVWLVRRMGEENSELRCEVEELKEEVGIAWGMCEEHRVPERESNDDESGVYGIVELQKNDNNLLKAELDVMDALVTLERAHGGELLDAYADANVEIGQRNIELDTAQKLFVATTHTVGELERSLEEWKAQAKSLENRMRDKQGELENAKEASIRFKIEAQKGKMVEEGLRAEIEQLTTELMDAERFQEAYYSLHEQVETLAARNALAEDEAMKLSALNAEILGHRNPAQRIMYVERIREELADTRQRLVECTRANEVMVEENDGLREELTLYLTLRPEPSLSWHFSASRGRVLTLPSTTMTAPKKDAASTKKVARKGPPAIIKFYLVLYNILSAAGWGYVLVHTVIHILNLDGKSNEATQPIPIKLSAHFTRLSVSNYDRVGYATAIVQTFALMEVLHALFGWVRSPIATTAMQVSSRLFLVWGVVEQFPATHENPLFTSMVFAWSFTEVIRYTFYALALLGYEPSALLYLRYTTFYVLYPLGAGSEAFLNFSTLPKSEALSTWNVYDLFRATLFGIWWPGLYIMYTHMIKQRRKVFGGTKTGLKKE</sequence>
<dbReference type="GO" id="GO:0030497">
    <property type="term" value="P:fatty acid elongation"/>
    <property type="evidence" value="ECO:0007669"/>
    <property type="project" value="TreeGrafter"/>
</dbReference>
<evidence type="ECO:0000256" key="11">
    <source>
        <dbReference type="ARBA" id="ARBA00023160"/>
    </source>
</evidence>
<evidence type="ECO:0000256" key="15">
    <source>
        <dbReference type="SAM" id="Coils"/>
    </source>
</evidence>
<dbReference type="PANTHER" id="PTHR11035:SF3">
    <property type="entry name" value="VERY-LONG-CHAIN (3R)-3-HYDROXYACYL-COA DEHYDRATASE"/>
    <property type="match status" value="1"/>
</dbReference>
<keyword evidence="6 14" id="KW-0812">Transmembrane</keyword>
<feature type="transmembrane region" description="Helical" evidence="14">
    <location>
        <begin position="562"/>
        <end position="582"/>
    </location>
</feature>
<keyword evidence="12 14" id="KW-0456">Lyase</keyword>
<evidence type="ECO:0000256" key="12">
    <source>
        <dbReference type="ARBA" id="ARBA00023239"/>
    </source>
</evidence>
<dbReference type="GO" id="GO:0102158">
    <property type="term" value="F:very-long-chain (3R)-3-hydroxyacyl-CoA dehydratase activity"/>
    <property type="evidence" value="ECO:0007669"/>
    <property type="project" value="UniProtKB-EC"/>
</dbReference>
<evidence type="ECO:0000256" key="8">
    <source>
        <dbReference type="ARBA" id="ARBA00022989"/>
    </source>
</evidence>
<dbReference type="EC" id="4.2.1.134" evidence="4 14"/>
<comment type="catalytic activity">
    <reaction evidence="13 14">
        <text>a very-long-chain (3R)-3-hydroxyacyl-CoA = a very-long-chain (2E)-enoyl-CoA + H2O</text>
        <dbReference type="Rhea" id="RHEA:45812"/>
        <dbReference type="ChEBI" id="CHEBI:15377"/>
        <dbReference type="ChEBI" id="CHEBI:83728"/>
        <dbReference type="ChEBI" id="CHEBI:85440"/>
        <dbReference type="EC" id="4.2.1.134"/>
    </reaction>
</comment>
<evidence type="ECO:0000256" key="7">
    <source>
        <dbReference type="ARBA" id="ARBA00022832"/>
    </source>
</evidence>
<evidence type="ECO:0000256" key="13">
    <source>
        <dbReference type="ARBA" id="ARBA00036671"/>
    </source>
</evidence>